<dbReference type="InterPro" id="IPR036770">
    <property type="entry name" value="Ankyrin_rpt-contain_sf"/>
</dbReference>
<feature type="non-terminal residue" evidence="6">
    <location>
        <position position="1"/>
    </location>
</feature>
<keyword evidence="1" id="KW-0479">Metal-binding</keyword>
<dbReference type="Proteomes" id="UP001215280">
    <property type="component" value="Unassembled WGS sequence"/>
</dbReference>
<name>A0AAD7KAV1_9AGAR</name>
<keyword evidence="2 4" id="KW-0863">Zinc-finger</keyword>
<dbReference type="SUPFAM" id="SSF144232">
    <property type="entry name" value="HIT/MYND zinc finger-like"/>
    <property type="match status" value="1"/>
</dbReference>
<evidence type="ECO:0000256" key="4">
    <source>
        <dbReference type="PROSITE-ProRule" id="PRU00134"/>
    </source>
</evidence>
<sequence length="558" mass="62958">MSLESRAHLPHDFLAKLMAEPWIKDKKSFIFTKEGHTLRLKFADHNQTAVNAECTVGEFKGGFFRTMDQDKRAAAASASKQLATRRTTATSEGEDEHYKEYSFLHMAVDDADPHLLARCFDMERLSKHKTPGALERSWELHSFLTRTAKATKIPMPKEIEGYKEQIENAQRRIRYIAVVLIGQHADVNSTIKWQDHIVSSLHLACAVEDWDLVAVLLVHGAQLKPTPACADVETFLPTAAAKRRFIGLKANAKAKRPPRLCPCFSANPWRSVTPTGFLIRTTSPVYGKCCKSRNIPLSEIWDEERKWIQPSRTLIVPFEPPPFASPEVHSVMEQAKQEGMMDEVMRMAPQLMFNKDIQSVWTECLEIGCRDNIADPAFSSTYFDVGFFPSPQGRSSSKHWCRQKQKEWNAGVDKYIASGVDARTRAEIEEAAKVGISLGAMYRACEADGCDKMEGRGIEKISTCARCKMTFYCGATCQKLHWPVHKKVYGTPEQTERPLPSQAALSDFDCKYSPGLMKYRMLEDESFPGFNFDQSQFGAITGFPTALALRSTRYLEIA</sequence>
<dbReference type="EMBL" id="JARJLG010000004">
    <property type="protein sequence ID" value="KAJ7781800.1"/>
    <property type="molecule type" value="Genomic_DNA"/>
</dbReference>
<dbReference type="SUPFAM" id="SSF48403">
    <property type="entry name" value="Ankyrin repeat"/>
    <property type="match status" value="1"/>
</dbReference>
<evidence type="ECO:0000256" key="2">
    <source>
        <dbReference type="ARBA" id="ARBA00022771"/>
    </source>
</evidence>
<keyword evidence="3" id="KW-0862">Zinc</keyword>
<organism evidence="6 7">
    <name type="scientific">Mycena maculata</name>
    <dbReference type="NCBI Taxonomy" id="230809"/>
    <lineage>
        <taxon>Eukaryota</taxon>
        <taxon>Fungi</taxon>
        <taxon>Dikarya</taxon>
        <taxon>Basidiomycota</taxon>
        <taxon>Agaricomycotina</taxon>
        <taxon>Agaricomycetes</taxon>
        <taxon>Agaricomycetidae</taxon>
        <taxon>Agaricales</taxon>
        <taxon>Marasmiineae</taxon>
        <taxon>Mycenaceae</taxon>
        <taxon>Mycena</taxon>
    </lineage>
</organism>
<keyword evidence="7" id="KW-1185">Reference proteome</keyword>
<reference evidence="6" key="1">
    <citation type="submission" date="2023-03" db="EMBL/GenBank/DDBJ databases">
        <title>Massive genome expansion in bonnet fungi (Mycena s.s.) driven by repeated elements and novel gene families across ecological guilds.</title>
        <authorList>
            <consortium name="Lawrence Berkeley National Laboratory"/>
            <person name="Harder C.B."/>
            <person name="Miyauchi S."/>
            <person name="Viragh M."/>
            <person name="Kuo A."/>
            <person name="Thoen E."/>
            <person name="Andreopoulos B."/>
            <person name="Lu D."/>
            <person name="Skrede I."/>
            <person name="Drula E."/>
            <person name="Henrissat B."/>
            <person name="Morin E."/>
            <person name="Kohler A."/>
            <person name="Barry K."/>
            <person name="LaButti K."/>
            <person name="Morin E."/>
            <person name="Salamov A."/>
            <person name="Lipzen A."/>
            <person name="Mereny Z."/>
            <person name="Hegedus B."/>
            <person name="Baldrian P."/>
            <person name="Stursova M."/>
            <person name="Weitz H."/>
            <person name="Taylor A."/>
            <person name="Grigoriev I.V."/>
            <person name="Nagy L.G."/>
            <person name="Martin F."/>
            <person name="Kauserud H."/>
        </authorList>
    </citation>
    <scope>NUCLEOTIDE SEQUENCE</scope>
    <source>
        <strain evidence="6">CBHHK188m</strain>
    </source>
</reference>
<evidence type="ECO:0000256" key="3">
    <source>
        <dbReference type="ARBA" id="ARBA00022833"/>
    </source>
</evidence>
<dbReference type="Gene3D" id="6.10.140.2220">
    <property type="match status" value="1"/>
</dbReference>
<dbReference type="PROSITE" id="PS50865">
    <property type="entry name" value="ZF_MYND_2"/>
    <property type="match status" value="1"/>
</dbReference>
<evidence type="ECO:0000256" key="1">
    <source>
        <dbReference type="ARBA" id="ARBA00022723"/>
    </source>
</evidence>
<evidence type="ECO:0000313" key="7">
    <source>
        <dbReference type="Proteomes" id="UP001215280"/>
    </source>
</evidence>
<evidence type="ECO:0000259" key="5">
    <source>
        <dbReference type="PROSITE" id="PS50865"/>
    </source>
</evidence>
<evidence type="ECO:0000313" key="6">
    <source>
        <dbReference type="EMBL" id="KAJ7781800.1"/>
    </source>
</evidence>
<proteinExistence type="predicted"/>
<accession>A0AAD7KAV1</accession>
<feature type="domain" description="MYND-type" evidence="5">
    <location>
        <begin position="447"/>
        <end position="489"/>
    </location>
</feature>
<gene>
    <name evidence="6" type="ORF">DFH07DRAFT_935695</name>
</gene>
<dbReference type="GO" id="GO:0008270">
    <property type="term" value="F:zinc ion binding"/>
    <property type="evidence" value="ECO:0007669"/>
    <property type="project" value="UniProtKB-KW"/>
</dbReference>
<dbReference type="AlphaFoldDB" id="A0AAD7KAV1"/>
<dbReference type="InterPro" id="IPR002893">
    <property type="entry name" value="Znf_MYND"/>
</dbReference>
<dbReference type="Pfam" id="PF01753">
    <property type="entry name" value="zf-MYND"/>
    <property type="match status" value="1"/>
</dbReference>
<protein>
    <recommendedName>
        <fullName evidence="5">MYND-type domain-containing protein</fullName>
    </recommendedName>
</protein>
<comment type="caution">
    <text evidence="6">The sequence shown here is derived from an EMBL/GenBank/DDBJ whole genome shotgun (WGS) entry which is preliminary data.</text>
</comment>